<feature type="transmembrane region" description="Helical" evidence="6">
    <location>
        <begin position="23"/>
        <end position="44"/>
    </location>
</feature>
<dbReference type="InterPro" id="IPR011701">
    <property type="entry name" value="MFS"/>
</dbReference>
<evidence type="ECO:0000259" key="7">
    <source>
        <dbReference type="PROSITE" id="PS50850"/>
    </source>
</evidence>
<dbReference type="InterPro" id="IPR020846">
    <property type="entry name" value="MFS_dom"/>
</dbReference>
<evidence type="ECO:0000313" key="8">
    <source>
        <dbReference type="EMBL" id="RDW56969.1"/>
    </source>
</evidence>
<dbReference type="OrthoDB" id="440553at2759"/>
<protein>
    <submittedName>
        <fullName evidence="8">Putative bicyclomycin resistance protein</fullName>
    </submittedName>
</protein>
<name>A0A3D8Q565_9HELO</name>
<dbReference type="Proteomes" id="UP000256328">
    <property type="component" value="Unassembled WGS sequence"/>
</dbReference>
<keyword evidence="5 6" id="KW-0472">Membrane</keyword>
<feature type="transmembrane region" description="Helical" evidence="6">
    <location>
        <begin position="177"/>
        <end position="198"/>
    </location>
</feature>
<dbReference type="FunFam" id="1.20.1720.10:FF:000009">
    <property type="entry name" value="MFS multidrug transporter"/>
    <property type="match status" value="1"/>
</dbReference>
<evidence type="ECO:0000313" key="9">
    <source>
        <dbReference type="Proteomes" id="UP000256328"/>
    </source>
</evidence>
<feature type="transmembrane region" description="Helical" evidence="6">
    <location>
        <begin position="303"/>
        <end position="323"/>
    </location>
</feature>
<feature type="transmembrane region" description="Helical" evidence="6">
    <location>
        <begin position="453"/>
        <end position="475"/>
    </location>
</feature>
<dbReference type="GO" id="GO:0005886">
    <property type="term" value="C:plasma membrane"/>
    <property type="evidence" value="ECO:0007669"/>
    <property type="project" value="TreeGrafter"/>
</dbReference>
<dbReference type="AlphaFoldDB" id="A0A3D8Q565"/>
<gene>
    <name evidence="8" type="ORF">BP5796_13036</name>
</gene>
<evidence type="ECO:0000256" key="6">
    <source>
        <dbReference type="SAM" id="Phobius"/>
    </source>
</evidence>
<evidence type="ECO:0000256" key="1">
    <source>
        <dbReference type="ARBA" id="ARBA00004141"/>
    </source>
</evidence>
<feature type="transmembrane region" description="Helical" evidence="6">
    <location>
        <begin position="269"/>
        <end position="291"/>
    </location>
</feature>
<feature type="transmembrane region" description="Helical" evidence="6">
    <location>
        <begin position="91"/>
        <end position="108"/>
    </location>
</feature>
<dbReference type="PANTHER" id="PTHR23502:SF144">
    <property type="entry name" value="MAJOR FACILITATOR SUPERFAMILY (MFS) PROFILE DOMAIN-CONTAINING PROTEIN"/>
    <property type="match status" value="1"/>
</dbReference>
<feature type="transmembrane region" description="Helical" evidence="6">
    <location>
        <begin position="361"/>
        <end position="380"/>
    </location>
</feature>
<dbReference type="Gene3D" id="1.20.1720.10">
    <property type="entry name" value="Multidrug resistance protein D"/>
    <property type="match status" value="1"/>
</dbReference>
<dbReference type="PROSITE" id="PS50850">
    <property type="entry name" value="MFS"/>
    <property type="match status" value="1"/>
</dbReference>
<feature type="transmembrane region" description="Helical" evidence="6">
    <location>
        <begin position="149"/>
        <end position="171"/>
    </location>
</feature>
<dbReference type="GO" id="GO:0022857">
    <property type="term" value="F:transmembrane transporter activity"/>
    <property type="evidence" value="ECO:0007669"/>
    <property type="project" value="InterPro"/>
</dbReference>
<feature type="transmembrane region" description="Helical" evidence="6">
    <location>
        <begin position="426"/>
        <end position="447"/>
    </location>
</feature>
<proteinExistence type="predicted"/>
<evidence type="ECO:0000256" key="5">
    <source>
        <dbReference type="ARBA" id="ARBA00023136"/>
    </source>
</evidence>
<dbReference type="Pfam" id="PF07690">
    <property type="entry name" value="MFS_1"/>
    <property type="match status" value="1"/>
</dbReference>
<organism evidence="8 9">
    <name type="scientific">Coleophoma crateriformis</name>
    <dbReference type="NCBI Taxonomy" id="565419"/>
    <lineage>
        <taxon>Eukaryota</taxon>
        <taxon>Fungi</taxon>
        <taxon>Dikarya</taxon>
        <taxon>Ascomycota</taxon>
        <taxon>Pezizomycotina</taxon>
        <taxon>Leotiomycetes</taxon>
        <taxon>Helotiales</taxon>
        <taxon>Dermateaceae</taxon>
        <taxon>Coleophoma</taxon>
    </lineage>
</organism>
<dbReference type="EMBL" id="PDLN01000024">
    <property type="protein sequence ID" value="RDW56969.1"/>
    <property type="molecule type" value="Genomic_DNA"/>
</dbReference>
<dbReference type="Gene3D" id="1.20.1250.20">
    <property type="entry name" value="MFS general substrate transporter like domains"/>
    <property type="match status" value="1"/>
</dbReference>
<keyword evidence="2" id="KW-0813">Transport</keyword>
<feature type="transmembrane region" description="Helical" evidence="6">
    <location>
        <begin position="392"/>
        <end position="414"/>
    </location>
</feature>
<comment type="subcellular location">
    <subcellularLocation>
        <location evidence="1">Membrane</location>
        <topology evidence="1">Multi-pass membrane protein</topology>
    </subcellularLocation>
</comment>
<feature type="domain" description="Major facilitator superfamily (MFS) profile" evidence="7">
    <location>
        <begin position="25"/>
        <end position="479"/>
    </location>
</feature>
<accession>A0A3D8Q565</accession>
<evidence type="ECO:0000256" key="3">
    <source>
        <dbReference type="ARBA" id="ARBA00022692"/>
    </source>
</evidence>
<feature type="transmembrane region" description="Helical" evidence="6">
    <location>
        <begin position="114"/>
        <end position="137"/>
    </location>
</feature>
<keyword evidence="3 6" id="KW-0812">Transmembrane</keyword>
<keyword evidence="9" id="KW-1185">Reference proteome</keyword>
<reference evidence="8 9" key="1">
    <citation type="journal article" date="2018" name="IMA Fungus">
        <title>IMA Genome-F 9: Draft genome sequence of Annulohypoxylon stygium, Aspergillus mulundensis, Berkeleyomyces basicola (syn. Thielaviopsis basicola), Ceratocystis smalleyi, two Cercospora beticola strains, Coleophoma cylindrospora, Fusarium fracticaudum, Phialophora cf. hyalina, and Morchella septimelata.</title>
        <authorList>
            <person name="Wingfield B.D."/>
            <person name="Bills G.F."/>
            <person name="Dong Y."/>
            <person name="Huang W."/>
            <person name="Nel W.J."/>
            <person name="Swalarsk-Parry B.S."/>
            <person name="Vaghefi N."/>
            <person name="Wilken P.M."/>
            <person name="An Z."/>
            <person name="de Beer Z.W."/>
            <person name="De Vos L."/>
            <person name="Chen L."/>
            <person name="Duong T.A."/>
            <person name="Gao Y."/>
            <person name="Hammerbacher A."/>
            <person name="Kikkert J.R."/>
            <person name="Li Y."/>
            <person name="Li H."/>
            <person name="Li K."/>
            <person name="Li Q."/>
            <person name="Liu X."/>
            <person name="Ma X."/>
            <person name="Naidoo K."/>
            <person name="Pethybridge S.J."/>
            <person name="Sun J."/>
            <person name="Steenkamp E.T."/>
            <person name="van der Nest M.A."/>
            <person name="van Wyk S."/>
            <person name="Wingfield M.J."/>
            <person name="Xiong C."/>
            <person name="Yue Q."/>
            <person name="Zhang X."/>
        </authorList>
    </citation>
    <scope>NUCLEOTIDE SEQUENCE [LARGE SCALE GENOMIC DNA]</scope>
    <source>
        <strain evidence="8 9">BP5796</strain>
    </source>
</reference>
<evidence type="ECO:0000256" key="2">
    <source>
        <dbReference type="ARBA" id="ARBA00022448"/>
    </source>
</evidence>
<sequence length="480" mass="52287">MADEQTPLLGASQYSVWTQRQKLLIIIAATAASIFSPLAANIYYPALIAIREELGTSEQLLNITITSYMIFQGISPTFVASLSDTLGRRPVYIFCFVIYTTANIALAFQKSFLALLLLRCLQSSGIASTVNLAYAVTADVVTSDERGRYIGFASVGPIVGPSLGPMMGGFIAQKYGWRYIFIFLAVASSCIFIPLMLFMPETARNIAGNGSIPPSSIWNKPLWWLWHDGGSTIGGTRAQQAMAASKKKKILNPFRTLGLLFEYPTGSLLFYNGFSFAVYYAVTSSLAFSFYDLYHFDNLQVGLAYLPVGLGTMLAALGNGVLVDWNFRRLAAKHGLDASKGRNIDPDAYERTGFSFERARLQITLPMIVLATIAMLAYSWSMDLRLPPWVPLLALFVFGMAGTAAYTSMNVLIIDLHTESPAMATAANNLVRCLLGSAATAVTMPLIHVLHIGGAFSLIAGVWALLSPLPVALLFRNRGR</sequence>
<dbReference type="InterPro" id="IPR036259">
    <property type="entry name" value="MFS_trans_sf"/>
</dbReference>
<keyword evidence="4 6" id="KW-1133">Transmembrane helix</keyword>
<comment type="caution">
    <text evidence="8">The sequence shown here is derived from an EMBL/GenBank/DDBJ whole genome shotgun (WGS) entry which is preliminary data.</text>
</comment>
<evidence type="ECO:0000256" key="4">
    <source>
        <dbReference type="ARBA" id="ARBA00022989"/>
    </source>
</evidence>
<dbReference type="PANTHER" id="PTHR23502">
    <property type="entry name" value="MAJOR FACILITATOR SUPERFAMILY"/>
    <property type="match status" value="1"/>
</dbReference>
<feature type="transmembrane region" description="Helical" evidence="6">
    <location>
        <begin position="59"/>
        <end position="79"/>
    </location>
</feature>
<dbReference type="SUPFAM" id="SSF103473">
    <property type="entry name" value="MFS general substrate transporter"/>
    <property type="match status" value="1"/>
</dbReference>